<evidence type="ECO:0000256" key="1">
    <source>
        <dbReference type="ARBA" id="ARBA00022795"/>
    </source>
</evidence>
<dbReference type="Pfam" id="PF05130">
    <property type="entry name" value="FlgN"/>
    <property type="match status" value="1"/>
</dbReference>
<gene>
    <name evidence="3" type="ORF">NPRO_08420</name>
</gene>
<evidence type="ECO:0008006" key="5">
    <source>
        <dbReference type="Google" id="ProtNLM"/>
    </source>
</evidence>
<feature type="region of interest" description="Disordered" evidence="2">
    <location>
        <begin position="137"/>
        <end position="160"/>
    </location>
</feature>
<evidence type="ECO:0000313" key="3">
    <source>
        <dbReference type="EMBL" id="BBO23247.1"/>
    </source>
</evidence>
<dbReference type="KEGG" id="npy:NPRO_08420"/>
<organism evidence="3 4">
    <name type="scientific">Candidatus Nitrosymbiomonas proteolyticus</name>
    <dbReference type="NCBI Taxonomy" id="2608984"/>
    <lineage>
        <taxon>Bacteria</taxon>
        <taxon>Bacillati</taxon>
        <taxon>Armatimonadota</taxon>
        <taxon>Armatimonadota incertae sedis</taxon>
        <taxon>Candidatus Nitrosymbiomonas</taxon>
    </lineage>
</organism>
<evidence type="ECO:0000256" key="2">
    <source>
        <dbReference type="SAM" id="MobiDB-lite"/>
    </source>
</evidence>
<dbReference type="InterPro" id="IPR036679">
    <property type="entry name" value="FlgN-like_sf"/>
</dbReference>
<evidence type="ECO:0000313" key="4">
    <source>
        <dbReference type="Proteomes" id="UP000662873"/>
    </source>
</evidence>
<dbReference type="GO" id="GO:0044780">
    <property type="term" value="P:bacterial-type flagellum assembly"/>
    <property type="evidence" value="ECO:0007669"/>
    <property type="project" value="InterPro"/>
</dbReference>
<keyword evidence="1" id="KW-1005">Bacterial flagellum biogenesis</keyword>
<name>A0A809S3R5_9BACT</name>
<accession>A0A809S3R5</accession>
<dbReference type="Proteomes" id="UP000662873">
    <property type="component" value="Chromosome"/>
</dbReference>
<dbReference type="InterPro" id="IPR007809">
    <property type="entry name" value="FlgN-like"/>
</dbReference>
<dbReference type="Gene3D" id="1.20.58.300">
    <property type="entry name" value="FlgN-like"/>
    <property type="match status" value="1"/>
</dbReference>
<dbReference type="AlphaFoldDB" id="A0A809S3R5"/>
<dbReference type="SUPFAM" id="SSF140566">
    <property type="entry name" value="FlgN-like"/>
    <property type="match status" value="1"/>
</dbReference>
<reference evidence="3" key="1">
    <citation type="journal article" name="DNA Res.">
        <title>The physiological potential of anammox bacteria as revealed by their core genome structure.</title>
        <authorList>
            <person name="Okubo T."/>
            <person name="Toyoda A."/>
            <person name="Fukuhara K."/>
            <person name="Uchiyama I."/>
            <person name="Harigaya Y."/>
            <person name="Kuroiwa M."/>
            <person name="Suzuki T."/>
            <person name="Murakami Y."/>
            <person name="Suwa Y."/>
            <person name="Takami H."/>
        </authorList>
    </citation>
    <scope>NUCLEOTIDE SEQUENCE</scope>
    <source>
        <strain evidence="3">317325-2</strain>
    </source>
</reference>
<sequence length="160" mass="18000">MKTRELQTHWWEWLGASERLLRTLHEQTAALTLRDVARIERLQPDLDSLLDQLRRIDDRAAACAQSLAESLGTEPNLRSLVQVLEKTEAQQVQSVANRVMVAARNIAQILNRNRALIESEMTYVNGTLTLIAQAAEGQPETQTKYRRPSPTAAVLMDQAA</sequence>
<protein>
    <recommendedName>
        <fullName evidence="5">FlgN protein</fullName>
    </recommendedName>
</protein>
<proteinExistence type="predicted"/>
<dbReference type="EMBL" id="AP021858">
    <property type="protein sequence ID" value="BBO23247.1"/>
    <property type="molecule type" value="Genomic_DNA"/>
</dbReference>